<dbReference type="Pfam" id="PF00691">
    <property type="entry name" value="OmpA"/>
    <property type="match status" value="1"/>
</dbReference>
<dbReference type="InterPro" id="IPR050330">
    <property type="entry name" value="Bact_OuterMem_StrucFunc"/>
</dbReference>
<keyword evidence="11" id="KW-0966">Cell projection</keyword>
<evidence type="ECO:0000256" key="3">
    <source>
        <dbReference type="ARBA" id="ARBA00022475"/>
    </source>
</evidence>
<evidence type="ECO:0000256" key="4">
    <source>
        <dbReference type="ARBA" id="ARBA00022692"/>
    </source>
</evidence>
<evidence type="ECO:0000256" key="5">
    <source>
        <dbReference type="ARBA" id="ARBA00022989"/>
    </source>
</evidence>
<dbReference type="GO" id="GO:0005886">
    <property type="term" value="C:plasma membrane"/>
    <property type="evidence" value="ECO:0007669"/>
    <property type="project" value="UniProtKB-SubCell"/>
</dbReference>
<dbReference type="NCBIfam" id="NF005831">
    <property type="entry name" value="PRK07734.1"/>
    <property type="match status" value="1"/>
</dbReference>
<comment type="similarity">
    <text evidence="2">Belongs to the MotB family.</text>
</comment>
<feature type="compositionally biased region" description="Basic and acidic residues" evidence="8">
    <location>
        <begin position="71"/>
        <end position="96"/>
    </location>
</feature>
<name>A0AAW5EE95_9BACI</name>
<evidence type="ECO:0000256" key="6">
    <source>
        <dbReference type="ARBA" id="ARBA00023136"/>
    </source>
</evidence>
<dbReference type="AlphaFoldDB" id="A0AAW5EE95"/>
<gene>
    <name evidence="11" type="primary">motB</name>
    <name evidence="11" type="ORF">MJG50_20940</name>
</gene>
<dbReference type="InterPro" id="IPR036737">
    <property type="entry name" value="OmpA-like_sf"/>
</dbReference>
<evidence type="ECO:0000313" key="11">
    <source>
        <dbReference type="EMBL" id="MCH1627806.1"/>
    </source>
</evidence>
<evidence type="ECO:0000256" key="8">
    <source>
        <dbReference type="SAM" id="MobiDB-lite"/>
    </source>
</evidence>
<keyword evidence="5 9" id="KW-1133">Transmembrane helix</keyword>
<comment type="subcellular location">
    <subcellularLocation>
        <location evidence="1">Cell membrane</location>
        <topology evidence="1">Single-pass membrane protein</topology>
    </subcellularLocation>
</comment>
<keyword evidence="6 7" id="KW-0472">Membrane</keyword>
<keyword evidence="11" id="KW-0282">Flagellum</keyword>
<dbReference type="SUPFAM" id="SSF103088">
    <property type="entry name" value="OmpA-like"/>
    <property type="match status" value="1"/>
</dbReference>
<feature type="transmembrane region" description="Helical" evidence="9">
    <location>
        <begin position="20"/>
        <end position="39"/>
    </location>
</feature>
<comment type="caution">
    <text evidence="11">The sequence shown here is derived from an EMBL/GenBank/DDBJ whole genome shotgun (WGS) entry which is preliminary data.</text>
</comment>
<dbReference type="CDD" id="cd07185">
    <property type="entry name" value="OmpA_C-like"/>
    <property type="match status" value="1"/>
</dbReference>
<evidence type="ECO:0000313" key="12">
    <source>
        <dbReference type="Proteomes" id="UP001431131"/>
    </source>
</evidence>
<proteinExistence type="inferred from homology"/>
<keyword evidence="11" id="KW-0969">Cilium</keyword>
<dbReference type="Gene3D" id="3.30.1330.60">
    <property type="entry name" value="OmpA-like domain"/>
    <property type="match status" value="1"/>
</dbReference>
<dbReference type="InterPro" id="IPR025713">
    <property type="entry name" value="MotB-like_N_dom"/>
</dbReference>
<evidence type="ECO:0000256" key="9">
    <source>
        <dbReference type="SAM" id="Phobius"/>
    </source>
</evidence>
<accession>A0AAW5EE95</accession>
<dbReference type="RefSeq" id="WP_240257725.1">
    <property type="nucleotide sequence ID" value="NZ_JAKTTI010000056.1"/>
</dbReference>
<dbReference type="PROSITE" id="PS51123">
    <property type="entry name" value="OMPA_2"/>
    <property type="match status" value="1"/>
</dbReference>
<dbReference type="InterPro" id="IPR006665">
    <property type="entry name" value="OmpA-like"/>
</dbReference>
<evidence type="ECO:0000259" key="10">
    <source>
        <dbReference type="PROSITE" id="PS51123"/>
    </source>
</evidence>
<evidence type="ECO:0000256" key="2">
    <source>
        <dbReference type="ARBA" id="ARBA00008914"/>
    </source>
</evidence>
<keyword evidence="3" id="KW-1003">Cell membrane</keyword>
<organism evidence="11 12">
    <name type="scientific">Fredinandcohnia quinoae</name>
    <dbReference type="NCBI Taxonomy" id="2918902"/>
    <lineage>
        <taxon>Bacteria</taxon>
        <taxon>Bacillati</taxon>
        <taxon>Bacillota</taxon>
        <taxon>Bacilli</taxon>
        <taxon>Bacillales</taxon>
        <taxon>Bacillaceae</taxon>
        <taxon>Fredinandcohnia</taxon>
    </lineage>
</organism>
<evidence type="ECO:0000256" key="7">
    <source>
        <dbReference type="PROSITE-ProRule" id="PRU00473"/>
    </source>
</evidence>
<dbReference type="Pfam" id="PF13677">
    <property type="entry name" value="MotB_plug"/>
    <property type="match status" value="1"/>
</dbReference>
<reference evidence="11" key="1">
    <citation type="submission" date="2022-02" db="EMBL/GenBank/DDBJ databases">
        <title>Fredinandcohnia quinoae sp. nov. isolated from Chenopodium quinoa seeds.</title>
        <authorList>
            <person name="Saati-Santamaria Z."/>
            <person name="Flores-Felix J.D."/>
            <person name="Igual J.M."/>
            <person name="Velazquez E."/>
            <person name="Garcia-Fraile P."/>
            <person name="Martinez-Molina E."/>
        </authorList>
    </citation>
    <scope>NUCLEOTIDE SEQUENCE</scope>
    <source>
        <strain evidence="11">SECRCQ15</strain>
    </source>
</reference>
<keyword evidence="4 9" id="KW-0812">Transmembrane</keyword>
<dbReference type="Proteomes" id="UP001431131">
    <property type="component" value="Unassembled WGS sequence"/>
</dbReference>
<feature type="domain" description="OmpA-like" evidence="10">
    <location>
        <begin position="125"/>
        <end position="247"/>
    </location>
</feature>
<protein>
    <submittedName>
        <fullName evidence="11">Flagellar motor protein MotB</fullName>
    </submittedName>
</protein>
<sequence>MAKKKKHKVHHEEHVDESWLVPYADILTLLLALFIVLFASSSIDVQKFTSIAQSFSSVLNGGTSVLEMDSIEPKDVDSKSKGKEAEKKEDSAAAEQEELKQVQEKINNYIHKNQLEISLKTKLTDEGLLVTLQDDAFFDSGSATVRSEDAKLAREISELLVMNPPRNIIVSGHTDNVPMHSREFSDNWHLSVIRAINFMKILLENDKLDPRLFSAKGFGEFEPVASNDTAQGKQKNRRVEILILPNVKE</sequence>
<feature type="region of interest" description="Disordered" evidence="8">
    <location>
        <begin position="70"/>
        <end position="96"/>
    </location>
</feature>
<keyword evidence="12" id="KW-1185">Reference proteome</keyword>
<dbReference type="EMBL" id="JAKTTI010000056">
    <property type="protein sequence ID" value="MCH1627806.1"/>
    <property type="molecule type" value="Genomic_DNA"/>
</dbReference>
<dbReference type="PANTHER" id="PTHR30329">
    <property type="entry name" value="STATOR ELEMENT OF FLAGELLAR MOTOR COMPLEX"/>
    <property type="match status" value="1"/>
</dbReference>
<evidence type="ECO:0000256" key="1">
    <source>
        <dbReference type="ARBA" id="ARBA00004162"/>
    </source>
</evidence>
<dbReference type="PANTHER" id="PTHR30329:SF21">
    <property type="entry name" value="LIPOPROTEIN YIAD-RELATED"/>
    <property type="match status" value="1"/>
</dbReference>